<protein>
    <submittedName>
        <fullName evidence="1">Uncharacterized protein</fullName>
    </submittedName>
</protein>
<proteinExistence type="predicted"/>
<sequence>MFYFIGEKINYYLWGKENLKKLK</sequence>
<reference evidence="1" key="1">
    <citation type="submission" date="2016-04" db="EMBL/GenBank/DDBJ databases">
        <authorList>
            <person name="Calderon-Fernandez G.M.Sr."/>
        </authorList>
    </citation>
    <scope>NUCLEOTIDE SEQUENCE</scope>
    <source>
        <strain evidence="1">Int1</strain>
        <tissue evidence="1">Integument</tissue>
    </source>
</reference>
<organism evidence="1">
    <name type="scientific">Triatoma infestans</name>
    <name type="common">Assassin bug</name>
    <dbReference type="NCBI Taxonomy" id="30076"/>
    <lineage>
        <taxon>Eukaryota</taxon>
        <taxon>Metazoa</taxon>
        <taxon>Ecdysozoa</taxon>
        <taxon>Arthropoda</taxon>
        <taxon>Hexapoda</taxon>
        <taxon>Insecta</taxon>
        <taxon>Pterygota</taxon>
        <taxon>Neoptera</taxon>
        <taxon>Paraneoptera</taxon>
        <taxon>Hemiptera</taxon>
        <taxon>Heteroptera</taxon>
        <taxon>Panheteroptera</taxon>
        <taxon>Cimicomorpha</taxon>
        <taxon>Reduviidae</taxon>
        <taxon>Triatominae</taxon>
        <taxon>Triatoma</taxon>
    </lineage>
</organism>
<name>A0A161M115_TRIIF</name>
<accession>A0A161M115</accession>
<dbReference type="AlphaFoldDB" id="A0A161M115"/>
<dbReference type="EMBL" id="GEMB01007632">
    <property type="protein sequence ID" value="JAR95803.1"/>
    <property type="molecule type" value="Transcribed_RNA"/>
</dbReference>
<evidence type="ECO:0000313" key="1">
    <source>
        <dbReference type="EMBL" id="JAR95803.1"/>
    </source>
</evidence>
<reference evidence="1" key="2">
    <citation type="journal article" date="2017" name="J. Med. Entomol.">
        <title>Transcriptome Analysis of the Triatoma infestans (Hemiptera: Reduviidae) Integument.</title>
        <authorList>
            <person name="Calderon-Fernandez G.M."/>
            <person name="Moriconi D.E."/>
            <person name="Dulbecco A.B."/>
            <person name="Juarez M.P."/>
        </authorList>
    </citation>
    <scope>NUCLEOTIDE SEQUENCE</scope>
    <source>
        <strain evidence="1">Int1</strain>
        <tissue evidence="1">Integument</tissue>
    </source>
</reference>